<dbReference type="GeneID" id="8857109"/>
<evidence type="ECO:0000313" key="1">
    <source>
        <dbReference type="EMBL" id="EFC37040.1"/>
    </source>
</evidence>
<dbReference type="Proteomes" id="UP000006671">
    <property type="component" value="Unassembled WGS sequence"/>
</dbReference>
<organism evidence="2">
    <name type="scientific">Naegleria gruberi</name>
    <name type="common">Amoeba</name>
    <dbReference type="NCBI Taxonomy" id="5762"/>
    <lineage>
        <taxon>Eukaryota</taxon>
        <taxon>Discoba</taxon>
        <taxon>Heterolobosea</taxon>
        <taxon>Tetramitia</taxon>
        <taxon>Eutetramitia</taxon>
        <taxon>Vahlkampfiidae</taxon>
        <taxon>Naegleria</taxon>
    </lineage>
</organism>
<evidence type="ECO:0000313" key="2">
    <source>
        <dbReference type="Proteomes" id="UP000006671"/>
    </source>
</evidence>
<proteinExistence type="predicted"/>
<keyword evidence="2" id="KW-1185">Reference proteome</keyword>
<accession>D2W1G1</accession>
<dbReference type="InParanoid" id="D2W1G1"/>
<dbReference type="VEuPathDB" id="AmoebaDB:NAEGRDRAFT_53961"/>
<dbReference type="InterPro" id="IPR032675">
    <property type="entry name" value="LRR_dom_sf"/>
</dbReference>
<dbReference type="EMBL" id="GG738922">
    <property type="protein sequence ID" value="EFC37040.1"/>
    <property type="molecule type" value="Genomic_DNA"/>
</dbReference>
<name>D2W1G1_NAEGR</name>
<protein>
    <submittedName>
        <fullName evidence="1">Predicted protein</fullName>
    </submittedName>
</protein>
<dbReference type="KEGG" id="ngr:NAEGRDRAFT_53961"/>
<sequence>MTMIRSITRRKHQEEAFYNSLKQFPTEIILYILSFAFPDSALIRFKFSYPNFKICNLIRTVTISPEANIAGLKRYPFLETVVITRNGPNDDDVLSERVHPTKVVDITQDGIDMTDERVEYPETVKNFEVEGVDLEEIQTFPPNMERLSIICNYHHRFKLLQLSNLKTLKLHRVKIIGTNLDFSSIEDLELVNIQISYPLRWRAVGSSKPVLKIVISPNTRRLVLFDFKIINILFAKYQLLDHLKYLHVEGNETKKVNLTKLDASELETLIINRMTSVNLNLNCYNKLRKLQITKCKNIEQVKGIDTLSQLECAVLKNSPFESSHFESMSSLAQLKFVDLSYTKCTNFDSIKTIFKLPKLAVLLCVSERYVNVHDTKSNKLLMRKGLENHSNLKLFTFNASWIKEKEKGKVYLELPMDSEERAQVIDLLFNKPTHPRVDETFQVPPTNFWDNFHYKDNDYYYTNSILDKYKSQFK</sequence>
<dbReference type="Gene3D" id="3.80.10.10">
    <property type="entry name" value="Ribonuclease Inhibitor"/>
    <property type="match status" value="1"/>
</dbReference>
<reference evidence="1 2" key="1">
    <citation type="journal article" date="2010" name="Cell">
        <title>The genome of Naegleria gruberi illuminates early eukaryotic versatility.</title>
        <authorList>
            <person name="Fritz-Laylin L.K."/>
            <person name="Prochnik S.E."/>
            <person name="Ginger M.L."/>
            <person name="Dacks J.B."/>
            <person name="Carpenter M.L."/>
            <person name="Field M.C."/>
            <person name="Kuo A."/>
            <person name="Paredez A."/>
            <person name="Chapman J."/>
            <person name="Pham J."/>
            <person name="Shu S."/>
            <person name="Neupane R."/>
            <person name="Cipriano M."/>
            <person name="Mancuso J."/>
            <person name="Tu H."/>
            <person name="Salamov A."/>
            <person name="Lindquist E."/>
            <person name="Shapiro H."/>
            <person name="Lucas S."/>
            <person name="Grigoriev I.V."/>
            <person name="Cande W.Z."/>
            <person name="Fulton C."/>
            <person name="Rokhsar D.S."/>
            <person name="Dawson S.C."/>
        </authorList>
    </citation>
    <scope>NUCLEOTIDE SEQUENCE [LARGE SCALE GENOMIC DNA]</scope>
    <source>
        <strain evidence="1 2">NEG-M</strain>
    </source>
</reference>
<gene>
    <name evidence="1" type="ORF">NAEGRDRAFT_53961</name>
</gene>
<dbReference type="RefSeq" id="XP_002669784.1">
    <property type="nucleotide sequence ID" value="XM_002669738.1"/>
</dbReference>
<dbReference type="SUPFAM" id="SSF52058">
    <property type="entry name" value="L domain-like"/>
    <property type="match status" value="1"/>
</dbReference>
<dbReference type="AlphaFoldDB" id="D2W1G1"/>